<dbReference type="PANTHER" id="PTHR24070">
    <property type="entry name" value="RAS, DI-RAS, AND RHEB FAMILY MEMBERS OF SMALL GTPASE SUPERFAMILY"/>
    <property type="match status" value="1"/>
</dbReference>
<reference evidence="3 4" key="1">
    <citation type="submission" date="2011-02" db="EMBL/GenBank/DDBJ databases">
        <title>The Genome Sequence of Sphaeroforma arctica JP610.</title>
        <authorList>
            <consortium name="The Broad Institute Genome Sequencing Platform"/>
            <person name="Russ C."/>
            <person name="Cuomo C."/>
            <person name="Young S.K."/>
            <person name="Zeng Q."/>
            <person name="Gargeya S."/>
            <person name="Alvarado L."/>
            <person name="Berlin A."/>
            <person name="Chapman S.B."/>
            <person name="Chen Z."/>
            <person name="Freedman E."/>
            <person name="Gellesch M."/>
            <person name="Goldberg J."/>
            <person name="Griggs A."/>
            <person name="Gujja S."/>
            <person name="Heilman E."/>
            <person name="Heiman D."/>
            <person name="Howarth C."/>
            <person name="Mehta T."/>
            <person name="Neiman D."/>
            <person name="Pearson M."/>
            <person name="Roberts A."/>
            <person name="Saif S."/>
            <person name="Shea T."/>
            <person name="Shenoy N."/>
            <person name="Sisk P."/>
            <person name="Stolte C."/>
            <person name="Sykes S."/>
            <person name="White J."/>
            <person name="Yandava C."/>
            <person name="Burger G."/>
            <person name="Gray M.W."/>
            <person name="Holland P.W.H."/>
            <person name="King N."/>
            <person name="Lang F.B.F."/>
            <person name="Roger A.J."/>
            <person name="Ruiz-Trillo I."/>
            <person name="Haas B."/>
            <person name="Nusbaum C."/>
            <person name="Birren B."/>
        </authorList>
    </citation>
    <scope>NUCLEOTIDE SEQUENCE [LARGE SCALE GENOMIC DNA]</scope>
    <source>
        <strain evidence="3 4">JP610</strain>
    </source>
</reference>
<dbReference type="OrthoDB" id="25818at2759"/>
<dbReference type="EMBL" id="KQ245662">
    <property type="protein sequence ID" value="KNC73403.1"/>
    <property type="molecule type" value="Genomic_DNA"/>
</dbReference>
<dbReference type="GO" id="GO:0016020">
    <property type="term" value="C:membrane"/>
    <property type="evidence" value="ECO:0007669"/>
    <property type="project" value="InterPro"/>
</dbReference>
<dbReference type="NCBIfam" id="TIGR00231">
    <property type="entry name" value="small_GTP"/>
    <property type="match status" value="1"/>
</dbReference>
<dbReference type="RefSeq" id="XP_014147305.1">
    <property type="nucleotide sequence ID" value="XM_014291830.1"/>
</dbReference>
<keyword evidence="2" id="KW-0342">GTP-binding</keyword>
<dbReference type="Proteomes" id="UP000054560">
    <property type="component" value="Unassembled WGS sequence"/>
</dbReference>
<dbReference type="InterPro" id="IPR027417">
    <property type="entry name" value="P-loop_NTPase"/>
</dbReference>
<dbReference type="GO" id="GO:0007165">
    <property type="term" value="P:signal transduction"/>
    <property type="evidence" value="ECO:0007669"/>
    <property type="project" value="InterPro"/>
</dbReference>
<name>A0A0L0FBD7_9EUKA</name>
<organism evidence="3 4">
    <name type="scientific">Sphaeroforma arctica JP610</name>
    <dbReference type="NCBI Taxonomy" id="667725"/>
    <lineage>
        <taxon>Eukaryota</taxon>
        <taxon>Ichthyosporea</taxon>
        <taxon>Ichthyophonida</taxon>
        <taxon>Sphaeroforma</taxon>
    </lineage>
</organism>
<dbReference type="InterPro" id="IPR020849">
    <property type="entry name" value="Small_GTPase_Ras-type"/>
</dbReference>
<accession>A0A0L0FBD7</accession>
<gene>
    <name evidence="3" type="ORF">SARC_14040</name>
</gene>
<dbReference type="eggNOG" id="KOG0395">
    <property type="taxonomic scope" value="Eukaryota"/>
</dbReference>
<keyword evidence="1" id="KW-0547">Nucleotide-binding</keyword>
<dbReference type="GO" id="GO:0003924">
    <property type="term" value="F:GTPase activity"/>
    <property type="evidence" value="ECO:0007669"/>
    <property type="project" value="InterPro"/>
</dbReference>
<dbReference type="GO" id="GO:0005525">
    <property type="term" value="F:GTP binding"/>
    <property type="evidence" value="ECO:0007669"/>
    <property type="project" value="UniProtKB-KW"/>
</dbReference>
<feature type="non-terminal residue" evidence="3">
    <location>
        <position position="68"/>
    </location>
</feature>
<keyword evidence="4" id="KW-1185">Reference proteome</keyword>
<evidence type="ECO:0000313" key="4">
    <source>
        <dbReference type="Proteomes" id="UP000054560"/>
    </source>
</evidence>
<evidence type="ECO:0000256" key="2">
    <source>
        <dbReference type="ARBA" id="ARBA00023134"/>
    </source>
</evidence>
<dbReference type="GeneID" id="25914544"/>
<dbReference type="STRING" id="667725.A0A0L0FBD7"/>
<dbReference type="InterPro" id="IPR005225">
    <property type="entry name" value="Small_GTP-bd"/>
</dbReference>
<dbReference type="PRINTS" id="PR00449">
    <property type="entry name" value="RASTRNSFRMNG"/>
</dbReference>
<sequence>MSTTKQHPRQRRVAVCGFRGVGKSTLIIQMVEGRFVDNYHPTIENTFHKTISYQGREYQTDIIDTAGQ</sequence>
<dbReference type="InterPro" id="IPR001806">
    <property type="entry name" value="Small_GTPase"/>
</dbReference>
<evidence type="ECO:0000313" key="3">
    <source>
        <dbReference type="EMBL" id="KNC73403.1"/>
    </source>
</evidence>
<dbReference type="Pfam" id="PF00071">
    <property type="entry name" value="Ras"/>
    <property type="match status" value="1"/>
</dbReference>
<dbReference type="Gene3D" id="3.40.50.300">
    <property type="entry name" value="P-loop containing nucleotide triphosphate hydrolases"/>
    <property type="match status" value="1"/>
</dbReference>
<proteinExistence type="predicted"/>
<dbReference type="AlphaFoldDB" id="A0A0L0FBD7"/>
<dbReference type="SUPFAM" id="SSF52540">
    <property type="entry name" value="P-loop containing nucleoside triphosphate hydrolases"/>
    <property type="match status" value="1"/>
</dbReference>
<protein>
    <submittedName>
        <fullName evidence="3">Uncharacterized protein</fullName>
    </submittedName>
</protein>
<evidence type="ECO:0000256" key="1">
    <source>
        <dbReference type="ARBA" id="ARBA00022741"/>
    </source>
</evidence>